<name>A0A420I0R8_9PEZI</name>
<evidence type="ECO:0000313" key="7">
    <source>
        <dbReference type="EMBL" id="RKF63264.1"/>
    </source>
</evidence>
<dbReference type="GO" id="GO:0045033">
    <property type="term" value="P:peroxisome inheritance"/>
    <property type="evidence" value="ECO:0007669"/>
    <property type="project" value="InterPro"/>
</dbReference>
<evidence type="ECO:0000256" key="3">
    <source>
        <dbReference type="ARBA" id="ARBA00010707"/>
    </source>
</evidence>
<dbReference type="GO" id="GO:0005780">
    <property type="term" value="C:extrinsic component of intraperoxisomal membrane"/>
    <property type="evidence" value="ECO:0007669"/>
    <property type="project" value="InterPro"/>
</dbReference>
<evidence type="ECO:0000256" key="2">
    <source>
        <dbReference type="ARBA" id="ARBA00004421"/>
    </source>
</evidence>
<dbReference type="Proteomes" id="UP000286134">
    <property type="component" value="Unassembled WGS sequence"/>
</dbReference>
<dbReference type="AlphaFoldDB" id="A0A420I0R8"/>
<dbReference type="OrthoDB" id="4097008at2759"/>
<feature type="compositionally biased region" description="Basic and acidic residues" evidence="6">
    <location>
        <begin position="282"/>
        <end position="296"/>
    </location>
</feature>
<evidence type="ECO:0000256" key="4">
    <source>
        <dbReference type="ARBA" id="ARBA00021397"/>
    </source>
</evidence>
<sequence>MALLGNIRHYPRRASSPASVTSYLPQHSQIEILLSLPDVRIVEFKPLGLDYKSVNTNESALRKVEPGTLPWTSRFERTVAVGSLRIYRAPESIAFLNCQNAIRPILPKSQAWCVDEESKFVIGSPSLFWRIEVPLASHDEEIRVKELKRVLDQILRFEKTPCPFRRRVKEDLTPTPSISIKEDSQITIDYSKESNDLNNNSFKGFKNYTFDTRFPKANRKSPNSSPRFEVHQDNLELSEKFSSPVFDSEYSQILNSTNRSIENKFESHSSIEQSPSSNLGKDLSERRIQPLVEKRIEKRRCHSSSYNVRKSFTPHSLNSSGTTNTTELDASTSGDYIVHESNFKDSNSSSFQSLQSYHSSSNLCLTLPENSSQSSIPSHSDPYDNSFLLAQGGNRRSVSESFTVTKSQETNNLYNSGFVRDDKESASNLSSTKSRDEADKSDENTFEVPSALSDNSLHPQSRRALDGANFSKSNSLTPALRYKMLHLAHQVPTKIVRKTSDIFITPSNNLIQLMLGIASRIVSGEWRGVLSNFGEPIHWDFEDDSDDDWFDSDYRNSNRVRTNDIKVSGSWEFD</sequence>
<evidence type="ECO:0000256" key="1">
    <source>
        <dbReference type="ARBA" id="ARBA00003594"/>
    </source>
</evidence>
<dbReference type="InterPro" id="IPR024758">
    <property type="entry name" value="Inp1"/>
</dbReference>
<evidence type="ECO:0000256" key="5">
    <source>
        <dbReference type="ARBA" id="ARBA00023136"/>
    </source>
</evidence>
<gene>
    <name evidence="7" type="ORF">OnM2_026020</name>
</gene>
<feature type="compositionally biased region" description="Low complexity" evidence="6">
    <location>
        <begin position="371"/>
        <end position="380"/>
    </location>
</feature>
<proteinExistence type="inferred from homology"/>
<dbReference type="STRING" id="212602.A0A420I0R8"/>
<comment type="similarity">
    <text evidence="3">Belongs to the INP1 family.</text>
</comment>
<feature type="region of interest" description="Disordered" evidence="6">
    <location>
        <begin position="413"/>
        <end position="470"/>
    </location>
</feature>
<dbReference type="EMBL" id="MCFK01002679">
    <property type="protein sequence ID" value="RKF63264.1"/>
    <property type="molecule type" value="Genomic_DNA"/>
</dbReference>
<feature type="region of interest" description="Disordered" evidence="6">
    <location>
        <begin position="368"/>
        <end position="389"/>
    </location>
</feature>
<dbReference type="Pfam" id="PF12634">
    <property type="entry name" value="Inp1"/>
    <property type="match status" value="1"/>
</dbReference>
<comment type="function">
    <text evidence="1">Required for peroxisome inheritance.</text>
</comment>
<feature type="compositionally biased region" description="Polar residues" evidence="6">
    <location>
        <begin position="303"/>
        <end position="328"/>
    </location>
</feature>
<keyword evidence="5" id="KW-0472">Membrane</keyword>
<evidence type="ECO:0000256" key="6">
    <source>
        <dbReference type="SAM" id="MobiDB-lite"/>
    </source>
</evidence>
<keyword evidence="8" id="KW-1185">Reference proteome</keyword>
<feature type="compositionally biased region" description="Basic and acidic residues" evidence="6">
    <location>
        <begin position="433"/>
        <end position="443"/>
    </location>
</feature>
<accession>A0A420I0R8</accession>
<feature type="region of interest" description="Disordered" evidence="6">
    <location>
        <begin position="265"/>
        <end position="328"/>
    </location>
</feature>
<evidence type="ECO:0000313" key="8">
    <source>
        <dbReference type="Proteomes" id="UP000286134"/>
    </source>
</evidence>
<comment type="caution">
    <text evidence="7">The sequence shown here is derived from an EMBL/GenBank/DDBJ whole genome shotgun (WGS) entry which is preliminary data.</text>
</comment>
<comment type="subcellular location">
    <subcellularLocation>
        <location evidence="2">Peroxisome membrane</location>
        <topology evidence="2">Peripheral membrane protein</topology>
    </subcellularLocation>
</comment>
<organism evidence="7 8">
    <name type="scientific">Erysiphe neolycopersici</name>
    <dbReference type="NCBI Taxonomy" id="212602"/>
    <lineage>
        <taxon>Eukaryota</taxon>
        <taxon>Fungi</taxon>
        <taxon>Dikarya</taxon>
        <taxon>Ascomycota</taxon>
        <taxon>Pezizomycotina</taxon>
        <taxon>Leotiomycetes</taxon>
        <taxon>Erysiphales</taxon>
        <taxon>Erysiphaceae</taxon>
        <taxon>Erysiphe</taxon>
    </lineage>
</organism>
<protein>
    <recommendedName>
        <fullName evidence="4">Inheritance of peroxisomes protein 1</fullName>
    </recommendedName>
</protein>
<reference evidence="7 8" key="1">
    <citation type="journal article" date="2018" name="BMC Genomics">
        <title>Comparative genome analyses reveal sequence features reflecting distinct modes of host-adaptation between dicot and monocot powdery mildew.</title>
        <authorList>
            <person name="Wu Y."/>
            <person name="Ma X."/>
            <person name="Pan Z."/>
            <person name="Kale S.D."/>
            <person name="Song Y."/>
            <person name="King H."/>
            <person name="Zhang Q."/>
            <person name="Presley C."/>
            <person name="Deng X."/>
            <person name="Wei C.I."/>
            <person name="Xiao S."/>
        </authorList>
    </citation>
    <scope>NUCLEOTIDE SEQUENCE [LARGE SCALE GENOMIC DNA]</scope>
    <source>
        <strain evidence="7">UMSG2</strain>
    </source>
</reference>